<comment type="caution">
    <text evidence="3">The sequence shown here is derived from an EMBL/GenBank/DDBJ whole genome shotgun (WGS) entry which is preliminary data.</text>
</comment>
<proteinExistence type="predicted"/>
<protein>
    <submittedName>
        <fullName evidence="3">Arylesterase</fullName>
    </submittedName>
</protein>
<sequence>MIHLFPRSSFIFALMMTLSCIFALTSRSQADEQAQRVVFLGDSITAGYGLKKSEAYPAIIEKLAKADGHNIKVINAGLSGDTTSGGMRRIAVLARQPIDLLVIALGGNDGLRGIPATVSGNNLRTIVDIVRKKQPEVKILLTGMQMPENMGEAYTESFRKVFGEVAAEKKVATLPFLLEGVAADKELNLPDGIHPNAKGQAIVASHVYKAMLPLLKKSQ</sequence>
<reference evidence="3" key="1">
    <citation type="submission" date="2021-01" db="EMBL/GenBank/DDBJ databases">
        <title>Modified the classification status of verrucomicrobia.</title>
        <authorList>
            <person name="Feng X."/>
        </authorList>
    </citation>
    <scope>NUCLEOTIDE SEQUENCE</scope>
    <source>
        <strain evidence="3">5K15</strain>
    </source>
</reference>
<keyword evidence="4" id="KW-1185">Reference proteome</keyword>
<evidence type="ECO:0000259" key="2">
    <source>
        <dbReference type="Pfam" id="PF13472"/>
    </source>
</evidence>
<feature type="chain" id="PRO_5042011379" evidence="1">
    <location>
        <begin position="31"/>
        <end position="219"/>
    </location>
</feature>
<feature type="domain" description="SGNH hydrolase-type esterase" evidence="2">
    <location>
        <begin position="39"/>
        <end position="202"/>
    </location>
</feature>
<accession>A0AAE2SAS0</accession>
<dbReference type="PROSITE" id="PS51257">
    <property type="entry name" value="PROKAR_LIPOPROTEIN"/>
    <property type="match status" value="1"/>
</dbReference>
<dbReference type="AlphaFoldDB" id="A0AAE2SAS0"/>
<dbReference type="InterPro" id="IPR013830">
    <property type="entry name" value="SGNH_hydro"/>
</dbReference>
<organism evidence="3 4">
    <name type="scientific">Oceaniferula flava</name>
    <dbReference type="NCBI Taxonomy" id="2800421"/>
    <lineage>
        <taxon>Bacteria</taxon>
        <taxon>Pseudomonadati</taxon>
        <taxon>Verrucomicrobiota</taxon>
        <taxon>Verrucomicrobiia</taxon>
        <taxon>Verrucomicrobiales</taxon>
        <taxon>Verrucomicrobiaceae</taxon>
        <taxon>Oceaniferula</taxon>
    </lineage>
</organism>
<evidence type="ECO:0000313" key="4">
    <source>
        <dbReference type="Proteomes" id="UP000634206"/>
    </source>
</evidence>
<evidence type="ECO:0000313" key="3">
    <source>
        <dbReference type="EMBL" id="MBK1853987.1"/>
    </source>
</evidence>
<dbReference type="PANTHER" id="PTHR30383">
    <property type="entry name" value="THIOESTERASE 1/PROTEASE 1/LYSOPHOSPHOLIPASE L1"/>
    <property type="match status" value="1"/>
</dbReference>
<dbReference type="Gene3D" id="3.40.50.1110">
    <property type="entry name" value="SGNH hydrolase"/>
    <property type="match status" value="1"/>
</dbReference>
<feature type="signal peptide" evidence="1">
    <location>
        <begin position="1"/>
        <end position="30"/>
    </location>
</feature>
<name>A0AAE2SAS0_9BACT</name>
<dbReference type="RefSeq" id="WP_309488595.1">
    <property type="nucleotide sequence ID" value="NZ_JAENIG010000002.1"/>
</dbReference>
<dbReference type="Proteomes" id="UP000634206">
    <property type="component" value="Unassembled WGS sequence"/>
</dbReference>
<evidence type="ECO:0000256" key="1">
    <source>
        <dbReference type="SAM" id="SignalP"/>
    </source>
</evidence>
<gene>
    <name evidence="3" type="ORF">JIN83_03380</name>
</gene>
<dbReference type="EMBL" id="JAENIG010000002">
    <property type="protein sequence ID" value="MBK1853987.1"/>
    <property type="molecule type" value="Genomic_DNA"/>
</dbReference>
<dbReference type="GO" id="GO:0004622">
    <property type="term" value="F:phosphatidylcholine lysophospholipase activity"/>
    <property type="evidence" value="ECO:0007669"/>
    <property type="project" value="TreeGrafter"/>
</dbReference>
<keyword evidence="1" id="KW-0732">Signal</keyword>
<dbReference type="InterPro" id="IPR051532">
    <property type="entry name" value="Ester_Hydrolysis_Enzymes"/>
</dbReference>
<dbReference type="CDD" id="cd01822">
    <property type="entry name" value="Lysophospholipase_L1_like"/>
    <property type="match status" value="1"/>
</dbReference>
<dbReference type="Pfam" id="PF13472">
    <property type="entry name" value="Lipase_GDSL_2"/>
    <property type="match status" value="1"/>
</dbReference>
<dbReference type="SUPFAM" id="SSF52266">
    <property type="entry name" value="SGNH hydrolase"/>
    <property type="match status" value="1"/>
</dbReference>
<dbReference type="InterPro" id="IPR036514">
    <property type="entry name" value="SGNH_hydro_sf"/>
</dbReference>
<dbReference type="PANTHER" id="PTHR30383:SF24">
    <property type="entry name" value="THIOESTERASE 1_PROTEASE 1_LYSOPHOSPHOLIPASE L1"/>
    <property type="match status" value="1"/>
</dbReference>